<sequence length="287" mass="32127">MMNDNEIQLEPTKYCDLRQAVFWVAFGVPPTTRELELLLGVPQDLHTLWESRVMIGDKGLRVHDEDPDKIKKDAAEKALAEIKNALIQGTLSASAEIVISHHSSKMDRPDKATIHSREIPAALWSHISLSGLLVNQSIVGSNLFCPLDKMLEAFDLPVIDAKSLRENCILKNIQLLTSELLTLFPTPIIARCFSSIVVDLKNIHMKLDETSTPQQLKLQGRKPIIPAQDVYKEIAILALNGEISKDMRPNEQVEKLHKSLTKKFGKAQSPDTLTRNFLRNVPSKSEG</sequence>
<comment type="caution">
    <text evidence="1">The sequence shown here is derived from an EMBL/GenBank/DDBJ whole genome shotgun (WGS) entry which is preliminary data.</text>
</comment>
<reference evidence="1" key="1">
    <citation type="journal article" date="2014" name="Int. J. Syst. Evol. Microbiol.">
        <title>Complete genome sequence of Corynebacterium casei LMG S-19264T (=DSM 44701T), isolated from a smear-ripened cheese.</title>
        <authorList>
            <consortium name="US DOE Joint Genome Institute (JGI-PGF)"/>
            <person name="Walter F."/>
            <person name="Albersmeier A."/>
            <person name="Kalinowski J."/>
            <person name="Ruckert C."/>
        </authorList>
    </citation>
    <scope>NUCLEOTIDE SEQUENCE</scope>
    <source>
        <strain evidence="1">KCTC 42590</strain>
    </source>
</reference>
<protein>
    <submittedName>
        <fullName evidence="1">Uncharacterized protein</fullName>
    </submittedName>
</protein>
<dbReference type="Proteomes" id="UP000630923">
    <property type="component" value="Unassembled WGS sequence"/>
</dbReference>
<keyword evidence="2" id="KW-1185">Reference proteome</keyword>
<accession>A0A919E4M1</accession>
<organism evidence="1 2">
    <name type="scientific">Kordiimonas sediminis</name>
    <dbReference type="NCBI Taxonomy" id="1735581"/>
    <lineage>
        <taxon>Bacteria</taxon>
        <taxon>Pseudomonadati</taxon>
        <taxon>Pseudomonadota</taxon>
        <taxon>Alphaproteobacteria</taxon>
        <taxon>Kordiimonadales</taxon>
        <taxon>Kordiimonadaceae</taxon>
        <taxon>Kordiimonas</taxon>
    </lineage>
</organism>
<evidence type="ECO:0000313" key="2">
    <source>
        <dbReference type="Proteomes" id="UP000630923"/>
    </source>
</evidence>
<dbReference type="EMBL" id="BNCI01000001">
    <property type="protein sequence ID" value="GHF12612.1"/>
    <property type="molecule type" value="Genomic_DNA"/>
</dbReference>
<dbReference type="RefSeq" id="WP_191249814.1">
    <property type="nucleotide sequence ID" value="NZ_BNCI01000001.1"/>
</dbReference>
<evidence type="ECO:0000313" key="1">
    <source>
        <dbReference type="EMBL" id="GHF12612.1"/>
    </source>
</evidence>
<reference evidence="1" key="2">
    <citation type="submission" date="2020-09" db="EMBL/GenBank/DDBJ databases">
        <authorList>
            <person name="Sun Q."/>
            <person name="Kim S."/>
        </authorList>
    </citation>
    <scope>NUCLEOTIDE SEQUENCE</scope>
    <source>
        <strain evidence="1">KCTC 42590</strain>
    </source>
</reference>
<proteinExistence type="predicted"/>
<gene>
    <name evidence="1" type="ORF">GCM10017044_03220</name>
</gene>
<dbReference type="AlphaFoldDB" id="A0A919E4M1"/>
<name>A0A919E4M1_9PROT</name>